<dbReference type="GO" id="GO:0016757">
    <property type="term" value="F:glycosyltransferase activity"/>
    <property type="evidence" value="ECO:0007669"/>
    <property type="project" value="TreeGrafter"/>
</dbReference>
<keyword evidence="2" id="KW-0808">Transferase</keyword>
<dbReference type="KEGG" id="ome:OLMES_1933"/>
<dbReference type="RefSeq" id="WP_087461046.1">
    <property type="nucleotide sequence ID" value="NZ_CP021425.1"/>
</dbReference>
<evidence type="ECO:0000259" key="1">
    <source>
        <dbReference type="Pfam" id="PF13439"/>
    </source>
</evidence>
<dbReference type="OrthoDB" id="9795746at2"/>
<dbReference type="PANTHER" id="PTHR45947:SF3">
    <property type="entry name" value="SULFOQUINOVOSYL TRANSFERASE SQD2"/>
    <property type="match status" value="1"/>
</dbReference>
<evidence type="ECO:0000313" key="3">
    <source>
        <dbReference type="Proteomes" id="UP000196027"/>
    </source>
</evidence>
<protein>
    <submittedName>
        <fullName evidence="2">Group 1 glycosyl transferase</fullName>
    </submittedName>
</protein>
<organism evidence="2 3">
    <name type="scientific">Oleiphilus messinensis</name>
    <dbReference type="NCBI Taxonomy" id="141451"/>
    <lineage>
        <taxon>Bacteria</taxon>
        <taxon>Pseudomonadati</taxon>
        <taxon>Pseudomonadota</taxon>
        <taxon>Gammaproteobacteria</taxon>
        <taxon>Oceanospirillales</taxon>
        <taxon>Oleiphilaceae</taxon>
        <taxon>Oleiphilus</taxon>
    </lineage>
</organism>
<dbReference type="CDD" id="cd03801">
    <property type="entry name" value="GT4_PimA-like"/>
    <property type="match status" value="1"/>
</dbReference>
<name>A0A1Y0I689_9GAMM</name>
<dbReference type="AlphaFoldDB" id="A0A1Y0I689"/>
<dbReference type="Gene3D" id="3.40.50.2000">
    <property type="entry name" value="Glycogen Phosphorylase B"/>
    <property type="match status" value="2"/>
</dbReference>
<dbReference type="Pfam" id="PF13439">
    <property type="entry name" value="Glyco_transf_4"/>
    <property type="match status" value="1"/>
</dbReference>
<dbReference type="SUPFAM" id="SSF53756">
    <property type="entry name" value="UDP-Glycosyltransferase/glycogen phosphorylase"/>
    <property type="match status" value="1"/>
</dbReference>
<feature type="domain" description="Glycosyltransferase subfamily 4-like N-terminal" evidence="1">
    <location>
        <begin position="26"/>
        <end position="171"/>
    </location>
</feature>
<dbReference type="EMBL" id="CP021425">
    <property type="protein sequence ID" value="ARU56007.1"/>
    <property type="molecule type" value="Genomic_DNA"/>
</dbReference>
<proteinExistence type="predicted"/>
<dbReference type="InterPro" id="IPR028098">
    <property type="entry name" value="Glyco_trans_4-like_N"/>
</dbReference>
<gene>
    <name evidence="2" type="ORF">OLMES_1933</name>
</gene>
<dbReference type="Proteomes" id="UP000196027">
    <property type="component" value="Chromosome"/>
</dbReference>
<keyword evidence="3" id="KW-1185">Reference proteome</keyword>
<evidence type="ECO:0000313" key="2">
    <source>
        <dbReference type="EMBL" id="ARU56007.1"/>
    </source>
</evidence>
<dbReference type="Pfam" id="PF13692">
    <property type="entry name" value="Glyco_trans_1_4"/>
    <property type="match status" value="1"/>
</dbReference>
<dbReference type="PANTHER" id="PTHR45947">
    <property type="entry name" value="SULFOQUINOVOSYL TRANSFERASE SQD2"/>
    <property type="match status" value="1"/>
</dbReference>
<dbReference type="InterPro" id="IPR050194">
    <property type="entry name" value="Glycosyltransferase_grp1"/>
</dbReference>
<sequence length="363" mass="40867">MNVLVLCKRYYTNKDLILDLFGRNFELPRALAARGHSVLVIALDYKGKRMVEREVDGVHLISLPLISFSVFGGGRKVFKAMKAFSPTHIIGSGDSHLGFIAVYTARMMRAFSVFDVYDHYLSFGSNRLPLMKRMFYTASRKSDLVLCASKNLEKFLRPYSNNICLIENGVDSLRFKPENQALCRRKLGLDVSAVIVGYFGSMEPMRGIEYLIEACQGLIGKHCRLKLLMAGKKSDQLSLSQSWIDYRGQVTQDEVVTMINACDVVAIPYLSNPLVDFGNSCKIGEYLACQVPIVTTSVDNLVVNFPEVLESLAEAVCRPGNTSELLKVIDWQLQTKRVAKCPPRIYWPWLGEKLESSLLRLNL</sequence>
<accession>A0A1Y0I689</accession>
<reference evidence="2 3" key="1">
    <citation type="submission" date="2017-05" db="EMBL/GenBank/DDBJ databases">
        <title>Genomic insights into alkan degradation activity of Oleiphilus messinensis.</title>
        <authorList>
            <person name="Kozyavkin S.A."/>
            <person name="Slesarev A.I."/>
            <person name="Golyshin P.N."/>
            <person name="Korzhenkov A."/>
            <person name="Golyshina O.N."/>
            <person name="Toshchakov S.V."/>
        </authorList>
    </citation>
    <scope>NUCLEOTIDE SEQUENCE [LARGE SCALE GENOMIC DNA]</scope>
    <source>
        <strain evidence="2 3">ME102</strain>
    </source>
</reference>